<dbReference type="GO" id="GO:0006397">
    <property type="term" value="P:mRNA processing"/>
    <property type="evidence" value="ECO:0007669"/>
    <property type="project" value="UniProtKB-KW"/>
</dbReference>
<evidence type="ECO:0000256" key="7">
    <source>
        <dbReference type="ARBA" id="ARBA00023242"/>
    </source>
</evidence>
<dbReference type="GO" id="GO:0008380">
    <property type="term" value="P:RNA splicing"/>
    <property type="evidence" value="ECO:0007669"/>
    <property type="project" value="UniProtKB-KW"/>
</dbReference>
<dbReference type="AlphaFoldDB" id="A0A833QAZ8"/>
<evidence type="ECO:0000256" key="2">
    <source>
        <dbReference type="ARBA" id="ARBA00010386"/>
    </source>
</evidence>
<feature type="region of interest" description="Disordered" evidence="9">
    <location>
        <begin position="186"/>
        <end position="212"/>
    </location>
</feature>
<evidence type="ECO:0000256" key="1">
    <source>
        <dbReference type="ARBA" id="ARBA00004123"/>
    </source>
</evidence>
<dbReference type="PANTHER" id="PTHR12707:SF0">
    <property type="entry name" value="PININ"/>
    <property type="match status" value="1"/>
</dbReference>
<evidence type="ECO:0000259" key="10">
    <source>
        <dbReference type="Pfam" id="PF04696"/>
    </source>
</evidence>
<name>A0A833QAZ8_9POAL</name>
<evidence type="ECO:0000313" key="11">
    <source>
        <dbReference type="EMBL" id="KAF3323185.1"/>
    </source>
</evidence>
<keyword evidence="6" id="KW-0508">mRNA splicing</keyword>
<evidence type="ECO:0000256" key="4">
    <source>
        <dbReference type="ARBA" id="ARBA00023015"/>
    </source>
</evidence>
<evidence type="ECO:0000313" key="12">
    <source>
        <dbReference type="Proteomes" id="UP000623129"/>
    </source>
</evidence>
<feature type="region of interest" description="Disordered" evidence="9">
    <location>
        <begin position="351"/>
        <end position="375"/>
    </location>
</feature>
<feature type="compositionally biased region" description="Low complexity" evidence="9">
    <location>
        <begin position="41"/>
        <end position="55"/>
    </location>
</feature>
<keyword evidence="8" id="KW-0175">Coiled coil</keyword>
<evidence type="ECO:0000256" key="6">
    <source>
        <dbReference type="ARBA" id="ARBA00023187"/>
    </source>
</evidence>
<dbReference type="InterPro" id="IPR039853">
    <property type="entry name" value="Pinin"/>
</dbReference>
<feature type="compositionally biased region" description="Basic and acidic residues" evidence="9">
    <location>
        <begin position="193"/>
        <end position="212"/>
    </location>
</feature>
<feature type="region of interest" description="Disordered" evidence="9">
    <location>
        <begin position="93"/>
        <end position="162"/>
    </location>
</feature>
<keyword evidence="4" id="KW-0805">Transcription regulation</keyword>
<reference evidence="11" key="1">
    <citation type="submission" date="2020-01" db="EMBL/GenBank/DDBJ databases">
        <title>Genome sequence of Kobresia littledalei, the first chromosome-level genome in the family Cyperaceae.</title>
        <authorList>
            <person name="Qu G."/>
        </authorList>
    </citation>
    <scope>NUCLEOTIDE SEQUENCE</scope>
    <source>
        <strain evidence="11">C.B.Clarke</strain>
        <tissue evidence="11">Leaf</tissue>
    </source>
</reference>
<feature type="domain" description="Pinin/SDK/MemA protein" evidence="10">
    <location>
        <begin position="161"/>
        <end position="288"/>
    </location>
</feature>
<feature type="compositionally biased region" description="Pro residues" evidence="9">
    <location>
        <begin position="141"/>
        <end position="150"/>
    </location>
</feature>
<feature type="region of interest" description="Disordered" evidence="9">
    <location>
        <begin position="24"/>
        <end position="76"/>
    </location>
</feature>
<gene>
    <name evidence="11" type="ORF">FCM35_KLT11916</name>
</gene>
<keyword evidence="12" id="KW-1185">Reference proteome</keyword>
<evidence type="ECO:0000256" key="9">
    <source>
        <dbReference type="SAM" id="MobiDB-lite"/>
    </source>
</evidence>
<comment type="caution">
    <text evidence="11">The sequence shown here is derived from an EMBL/GenBank/DDBJ whole genome shotgun (WGS) entry which is preliminary data.</text>
</comment>
<feature type="coiled-coil region" evidence="8">
    <location>
        <begin position="278"/>
        <end position="335"/>
    </location>
</feature>
<dbReference type="Pfam" id="PF04696">
    <property type="entry name" value="Pinin_SDK_memA"/>
    <property type="match status" value="1"/>
</dbReference>
<keyword evidence="5" id="KW-0804">Transcription</keyword>
<feature type="compositionally biased region" description="Basic and acidic residues" evidence="9">
    <location>
        <begin position="127"/>
        <end position="139"/>
    </location>
</feature>
<dbReference type="Proteomes" id="UP000623129">
    <property type="component" value="Unassembled WGS sequence"/>
</dbReference>
<comment type="subcellular location">
    <subcellularLocation>
        <location evidence="1">Nucleus</location>
    </subcellularLocation>
</comment>
<evidence type="ECO:0000256" key="8">
    <source>
        <dbReference type="SAM" id="Coils"/>
    </source>
</evidence>
<dbReference type="InterPro" id="IPR006786">
    <property type="entry name" value="Pinin_SDK_MemA"/>
</dbReference>
<dbReference type="PANTHER" id="PTHR12707">
    <property type="entry name" value="PINN"/>
    <property type="match status" value="1"/>
</dbReference>
<dbReference type="GO" id="GO:0071013">
    <property type="term" value="C:catalytic step 2 spliceosome"/>
    <property type="evidence" value="ECO:0007669"/>
    <property type="project" value="TreeGrafter"/>
</dbReference>
<dbReference type="EMBL" id="SWLB01000023">
    <property type="protein sequence ID" value="KAF3323185.1"/>
    <property type="molecule type" value="Genomic_DNA"/>
</dbReference>
<accession>A0A833QAZ8</accession>
<keyword evidence="7" id="KW-0539">Nucleus</keyword>
<sequence>MASGAAVEKTADELLKELQELQRQHREISERLRDPRGIRRGGAAATGGTRQTGPGLRQRGHVRPPVLENEEQPAQKRRLLSTLVKADGAEVKLELSIASNATDETAAEATENRREPRATNDQAAGGLRRDANSRIRKPDYNMPPPEPLPRVFPKDENPSLVKRNKRMLGQLLGTLEKFREEDKQLSSTQAFMRRSDSLRRAEEKAREESEMLKQQEAELIAEKRRRDLTLRARVAAKADEKRLELLFLDWTEHHTKLSNFLRTKAQPPIYYMPAKPLVEDATAIEQRKEKELDEWKSARRAELSEYRKKLEEQYLSNVEAEMERWQNARQARRNAPVGDAASAETMDKELETHRLEHGPKPRRIPGGENIDEEDVDDIVAEDELTMDDVMLGEAGERFEGGDVARVSEVENGNAKG</sequence>
<feature type="compositionally biased region" description="Basic and acidic residues" evidence="9">
    <location>
        <begin position="24"/>
        <end position="37"/>
    </location>
</feature>
<organism evidence="11 12">
    <name type="scientific">Carex littledalei</name>
    <dbReference type="NCBI Taxonomy" id="544730"/>
    <lineage>
        <taxon>Eukaryota</taxon>
        <taxon>Viridiplantae</taxon>
        <taxon>Streptophyta</taxon>
        <taxon>Embryophyta</taxon>
        <taxon>Tracheophyta</taxon>
        <taxon>Spermatophyta</taxon>
        <taxon>Magnoliopsida</taxon>
        <taxon>Liliopsida</taxon>
        <taxon>Poales</taxon>
        <taxon>Cyperaceae</taxon>
        <taxon>Cyperoideae</taxon>
        <taxon>Cariceae</taxon>
        <taxon>Carex</taxon>
        <taxon>Carex subgen. Euthyceras</taxon>
    </lineage>
</organism>
<keyword evidence="3" id="KW-0507">mRNA processing</keyword>
<dbReference type="OrthoDB" id="330772at2759"/>
<evidence type="ECO:0000256" key="3">
    <source>
        <dbReference type="ARBA" id="ARBA00022664"/>
    </source>
</evidence>
<proteinExistence type="inferred from homology"/>
<comment type="similarity">
    <text evidence="2">Belongs to the pinin family.</text>
</comment>
<evidence type="ECO:0000256" key="5">
    <source>
        <dbReference type="ARBA" id="ARBA00023163"/>
    </source>
</evidence>
<protein>
    <submittedName>
        <fullName evidence="11">Pinin-like protein</fullName>
    </submittedName>
</protein>